<dbReference type="InterPro" id="IPR044492">
    <property type="entry name" value="P_typ_ATPase_HD_dom"/>
</dbReference>
<dbReference type="Proteomes" id="UP001589755">
    <property type="component" value="Unassembled WGS sequence"/>
</dbReference>
<keyword evidence="18" id="KW-0378">Hydrolase</keyword>
<keyword evidence="8 15" id="KW-0547">Nucleotide-binding</keyword>
<dbReference type="PANTHER" id="PTHR43520">
    <property type="entry name" value="ATP7, ISOFORM B"/>
    <property type="match status" value="1"/>
</dbReference>
<dbReference type="EC" id="3.6.3.-" evidence="18"/>
<dbReference type="GO" id="GO:0016787">
    <property type="term" value="F:hydrolase activity"/>
    <property type="evidence" value="ECO:0007669"/>
    <property type="project" value="UniProtKB-KW"/>
</dbReference>
<dbReference type="InterPro" id="IPR059000">
    <property type="entry name" value="ATPase_P-type_domA"/>
</dbReference>
<dbReference type="Gene3D" id="2.70.150.10">
    <property type="entry name" value="Calcium-transporting ATPase, cytoplasmic transduction domain A"/>
    <property type="match status" value="1"/>
</dbReference>
<dbReference type="Pfam" id="PF00702">
    <property type="entry name" value="Hydrolase"/>
    <property type="match status" value="1"/>
</dbReference>
<dbReference type="InterPro" id="IPR023299">
    <property type="entry name" value="ATPase_P-typ_cyto_dom_N"/>
</dbReference>
<dbReference type="InterPro" id="IPR023214">
    <property type="entry name" value="HAD_sf"/>
</dbReference>
<feature type="transmembrane region" description="Helical" evidence="15">
    <location>
        <begin position="287"/>
        <end position="309"/>
    </location>
</feature>
<feature type="transmembrane region" description="Helical" evidence="15">
    <location>
        <begin position="627"/>
        <end position="649"/>
    </location>
</feature>
<evidence type="ECO:0000256" key="4">
    <source>
        <dbReference type="ARBA" id="ARBA00022475"/>
    </source>
</evidence>
<dbReference type="SFLD" id="SFLDF00027">
    <property type="entry name" value="p-type_atpase"/>
    <property type="match status" value="1"/>
</dbReference>
<dbReference type="Pfam" id="PF00122">
    <property type="entry name" value="E1-E2_ATPase"/>
    <property type="match status" value="1"/>
</dbReference>
<keyword evidence="11" id="KW-1278">Translocase</keyword>
<dbReference type="PANTHER" id="PTHR43520:SF5">
    <property type="entry name" value="CATION-TRANSPORTING P-TYPE ATPASE-RELATED"/>
    <property type="match status" value="1"/>
</dbReference>
<evidence type="ECO:0000256" key="15">
    <source>
        <dbReference type="RuleBase" id="RU362081"/>
    </source>
</evidence>
<feature type="transmembrane region" description="Helical" evidence="15">
    <location>
        <begin position="655"/>
        <end position="675"/>
    </location>
</feature>
<feature type="transmembrane region" description="Helical" evidence="15">
    <location>
        <begin position="42"/>
        <end position="60"/>
    </location>
</feature>
<dbReference type="SFLD" id="SFLDS00003">
    <property type="entry name" value="Haloacid_Dehalogenase"/>
    <property type="match status" value="1"/>
</dbReference>
<dbReference type="InterPro" id="IPR001757">
    <property type="entry name" value="P_typ_ATPase"/>
</dbReference>
<evidence type="ECO:0000256" key="5">
    <source>
        <dbReference type="ARBA" id="ARBA00022553"/>
    </source>
</evidence>
<evidence type="ECO:0000256" key="10">
    <source>
        <dbReference type="ARBA" id="ARBA00022842"/>
    </source>
</evidence>
<feature type="transmembrane region" description="Helical" evidence="15">
    <location>
        <begin position="72"/>
        <end position="94"/>
    </location>
</feature>
<evidence type="ECO:0000259" key="17">
    <source>
        <dbReference type="Pfam" id="PF00122"/>
    </source>
</evidence>
<evidence type="ECO:0000313" key="18">
    <source>
        <dbReference type="EMBL" id="MFC0208755.1"/>
    </source>
</evidence>
<dbReference type="InterPro" id="IPR023298">
    <property type="entry name" value="ATPase_P-typ_TM_dom_sf"/>
</dbReference>
<comment type="caution">
    <text evidence="18">The sequence shown here is derived from an EMBL/GenBank/DDBJ whole genome shotgun (WGS) entry which is preliminary data.</text>
</comment>
<dbReference type="EMBL" id="JBHLXD010000014">
    <property type="protein sequence ID" value="MFC0208755.1"/>
    <property type="molecule type" value="Genomic_DNA"/>
</dbReference>
<dbReference type="SUPFAM" id="SSF81665">
    <property type="entry name" value="Calcium ATPase, transmembrane domain M"/>
    <property type="match status" value="1"/>
</dbReference>
<keyword evidence="5" id="KW-0597">Phosphoprotein</keyword>
<feature type="transmembrane region" description="Helical" evidence="15">
    <location>
        <begin position="135"/>
        <end position="152"/>
    </location>
</feature>
<evidence type="ECO:0000256" key="7">
    <source>
        <dbReference type="ARBA" id="ARBA00022723"/>
    </source>
</evidence>
<evidence type="ECO:0000256" key="6">
    <source>
        <dbReference type="ARBA" id="ARBA00022692"/>
    </source>
</evidence>
<evidence type="ECO:0000256" key="12">
    <source>
        <dbReference type="ARBA" id="ARBA00022989"/>
    </source>
</evidence>
<keyword evidence="4 15" id="KW-1003">Cell membrane</keyword>
<reference evidence="18 19" key="1">
    <citation type="submission" date="2024-09" db="EMBL/GenBank/DDBJ databases">
        <authorList>
            <person name="Sun Q."/>
            <person name="Mori K."/>
        </authorList>
    </citation>
    <scope>NUCLEOTIDE SEQUENCE [LARGE SCALE GENOMIC DNA]</scope>
    <source>
        <strain evidence="18 19">CCM 8543</strain>
    </source>
</reference>
<dbReference type="PRINTS" id="PR00119">
    <property type="entry name" value="CATATPASE"/>
</dbReference>
<evidence type="ECO:0000256" key="8">
    <source>
        <dbReference type="ARBA" id="ARBA00022741"/>
    </source>
</evidence>
<evidence type="ECO:0000256" key="9">
    <source>
        <dbReference type="ARBA" id="ARBA00022840"/>
    </source>
</evidence>
<evidence type="ECO:0000313" key="19">
    <source>
        <dbReference type="Proteomes" id="UP001589755"/>
    </source>
</evidence>
<feature type="region of interest" description="Disordered" evidence="16">
    <location>
        <begin position="1"/>
        <end position="28"/>
    </location>
</feature>
<dbReference type="SUPFAM" id="SSF56784">
    <property type="entry name" value="HAD-like"/>
    <property type="match status" value="1"/>
</dbReference>
<dbReference type="PRINTS" id="PR00943">
    <property type="entry name" value="CUATPASE"/>
</dbReference>
<keyword evidence="3" id="KW-0813">Transport</keyword>
<dbReference type="Gene3D" id="3.40.1110.10">
    <property type="entry name" value="Calcium-transporting ATPase, cytoplasmic domain N"/>
    <property type="match status" value="1"/>
</dbReference>
<proteinExistence type="inferred from homology"/>
<dbReference type="SUPFAM" id="SSF81653">
    <property type="entry name" value="Calcium ATPase, transduction domain A"/>
    <property type="match status" value="1"/>
</dbReference>
<dbReference type="Gene3D" id="3.40.50.1000">
    <property type="entry name" value="HAD superfamily/HAD-like"/>
    <property type="match status" value="1"/>
</dbReference>
<keyword evidence="19" id="KW-1185">Reference proteome</keyword>
<keyword evidence="7 15" id="KW-0479">Metal-binding</keyword>
<dbReference type="InterPro" id="IPR036412">
    <property type="entry name" value="HAD-like_sf"/>
</dbReference>
<keyword evidence="10" id="KW-0460">Magnesium</keyword>
<evidence type="ECO:0000256" key="16">
    <source>
        <dbReference type="SAM" id="MobiDB-lite"/>
    </source>
</evidence>
<keyword evidence="12 15" id="KW-1133">Transmembrane helix</keyword>
<dbReference type="NCBIfam" id="TIGR01494">
    <property type="entry name" value="ATPase_P-type"/>
    <property type="match status" value="1"/>
</dbReference>
<feature type="transmembrane region" description="Helical" evidence="15">
    <location>
        <begin position="106"/>
        <end position="123"/>
    </location>
</feature>
<feature type="transmembrane region" description="Helical" evidence="15">
    <location>
        <begin position="315"/>
        <end position="342"/>
    </location>
</feature>
<dbReference type="InterPro" id="IPR018303">
    <property type="entry name" value="ATPase_P-typ_P_site"/>
</dbReference>
<evidence type="ECO:0000256" key="1">
    <source>
        <dbReference type="ARBA" id="ARBA00004651"/>
    </source>
</evidence>
<gene>
    <name evidence="18" type="ORF">ACFFJ2_10125</name>
</gene>
<evidence type="ECO:0000256" key="3">
    <source>
        <dbReference type="ARBA" id="ARBA00022448"/>
    </source>
</evidence>
<dbReference type="PROSITE" id="PS00154">
    <property type="entry name" value="ATPASE_E1_E2"/>
    <property type="match status" value="1"/>
</dbReference>
<sequence>MKGQEHHASGKHDHAATTQDHTGHAEGGHDHGAMIADFKRRFWVSLVLTVPILLLSPMIQDFLGLGEALRFAGSRFVLFALSSVVFFYGGWPFLKGFVGEIRKRQTGMMTLISMAISVAYLYSTATVFGLAGEPFFWELATLIDVMLLGHWIEMRSVMGASAALEALVKLMPATADRLRPDGSTEEVQVTELVAGDRVLVRPGAKVPTDGVIVEGRTSLDESMLTGESKPVERNEGDEVIGGAVNGEGAITIEIRKTGSETYLAQVIEMVRRAQESRSRSQNLADTGANILTYTAIVIGTVTLVVWLSLGAPIEFAIARAVTVLVIACPHALGLAVPLVVAVSTRLSATSGLLIRERASFERARNLDAVIFDKTGTLTEGRFGVADVIPLGDMGADEVLAWAAAIESQSEHPIARGVIRSAEEKGIRPKPVRDFRNLTGEGTEAVVDGRDVKVVSPGYLRRRDIGVESTDVERANEQGKTVVYVLVDDALVGAIALADIVRKESREAVRKLKEMGIECMMLTGDARAVAKSVAAELGLDDYFAEVLPDQKAEKVREVQSRGKSVAMVGDGVNDAPALVQADCGIAIGAGTDVAVQSADIVLVRNDPRDVTAILALSRATYRKMIENFVLGAGYNVVAIPLAAGVAYAWGIVLTPAVGAALMSASTVVVAINAKLLERRRKDIAALGLAES</sequence>
<keyword evidence="9 15" id="KW-0067">ATP-binding</keyword>
<comment type="subcellular location">
    <subcellularLocation>
        <location evidence="1">Cell membrane</location>
        <topology evidence="1">Multi-pass membrane protein</topology>
    </subcellularLocation>
</comment>
<dbReference type="NCBIfam" id="TIGR01511">
    <property type="entry name" value="ATPase-IB1_Cu"/>
    <property type="match status" value="1"/>
</dbReference>
<keyword evidence="13" id="KW-0406">Ion transport</keyword>
<dbReference type="NCBIfam" id="TIGR01525">
    <property type="entry name" value="ATPase-IB_hvy"/>
    <property type="match status" value="1"/>
</dbReference>
<dbReference type="RefSeq" id="WP_261522174.1">
    <property type="nucleotide sequence ID" value="NZ_JAODNW010000022.1"/>
</dbReference>
<evidence type="ECO:0000256" key="2">
    <source>
        <dbReference type="ARBA" id="ARBA00006024"/>
    </source>
</evidence>
<feature type="domain" description="P-type ATPase A" evidence="17">
    <location>
        <begin position="170"/>
        <end position="270"/>
    </location>
</feature>
<evidence type="ECO:0000256" key="11">
    <source>
        <dbReference type="ARBA" id="ARBA00022967"/>
    </source>
</evidence>
<dbReference type="InterPro" id="IPR027256">
    <property type="entry name" value="P-typ_ATPase_IB"/>
</dbReference>
<keyword evidence="6 15" id="KW-0812">Transmembrane</keyword>
<comment type="similarity">
    <text evidence="2 15">Belongs to the cation transport ATPase (P-type) (TC 3.A.3) family. Type IB subfamily.</text>
</comment>
<dbReference type="SFLD" id="SFLDG00002">
    <property type="entry name" value="C1.7:_P-type_atpase_like"/>
    <property type="match status" value="1"/>
</dbReference>
<evidence type="ECO:0000256" key="13">
    <source>
        <dbReference type="ARBA" id="ARBA00023065"/>
    </source>
</evidence>
<name>A0ABV6D820_9HYPH</name>
<organism evidence="18 19">
    <name type="scientific">Chelativorans intermedius</name>
    <dbReference type="NCBI Taxonomy" id="515947"/>
    <lineage>
        <taxon>Bacteria</taxon>
        <taxon>Pseudomonadati</taxon>
        <taxon>Pseudomonadota</taxon>
        <taxon>Alphaproteobacteria</taxon>
        <taxon>Hyphomicrobiales</taxon>
        <taxon>Phyllobacteriaceae</taxon>
        <taxon>Chelativorans</taxon>
    </lineage>
</organism>
<accession>A0ABV6D820</accession>
<evidence type="ECO:0000256" key="14">
    <source>
        <dbReference type="ARBA" id="ARBA00023136"/>
    </source>
</evidence>
<keyword evidence="14 15" id="KW-0472">Membrane</keyword>
<protein>
    <submittedName>
        <fullName evidence="18">Copper-translocating P-type ATPase</fullName>
        <ecNumber evidence="18">3.6.3.-</ecNumber>
    </submittedName>
</protein>
<dbReference type="InterPro" id="IPR008250">
    <property type="entry name" value="ATPase_P-typ_transduc_dom_A_sf"/>
</dbReference>